<keyword evidence="3" id="KW-0489">Methyltransferase</keyword>
<dbReference type="Proteomes" id="UP000605986">
    <property type="component" value="Unassembled WGS sequence"/>
</dbReference>
<dbReference type="GO" id="GO:0032259">
    <property type="term" value="P:methylation"/>
    <property type="evidence" value="ECO:0007669"/>
    <property type="project" value="UniProtKB-KW"/>
</dbReference>
<accession>A0A8H4KHX3</accession>
<keyword evidence="3" id="KW-0808">Transferase</keyword>
<feature type="compositionally biased region" description="Low complexity" evidence="1">
    <location>
        <begin position="106"/>
        <end position="123"/>
    </location>
</feature>
<dbReference type="SUPFAM" id="SSF51197">
    <property type="entry name" value="Clavaminate synthase-like"/>
    <property type="match status" value="1"/>
</dbReference>
<feature type="compositionally biased region" description="Low complexity" evidence="1">
    <location>
        <begin position="177"/>
        <end position="190"/>
    </location>
</feature>
<dbReference type="Gene3D" id="2.60.120.650">
    <property type="entry name" value="Cupin"/>
    <property type="match status" value="1"/>
</dbReference>
<dbReference type="EMBL" id="JAADJG010000262">
    <property type="protein sequence ID" value="KAF4449989.1"/>
    <property type="molecule type" value="Genomic_DNA"/>
</dbReference>
<feature type="compositionally biased region" description="Polar residues" evidence="1">
    <location>
        <begin position="144"/>
        <end position="172"/>
    </location>
</feature>
<gene>
    <name evidence="3" type="ORF">F53441_6822</name>
</gene>
<evidence type="ECO:0000256" key="1">
    <source>
        <dbReference type="SAM" id="MobiDB-lite"/>
    </source>
</evidence>
<keyword evidence="4" id="KW-1185">Reference proteome</keyword>
<comment type="caution">
    <text evidence="3">The sequence shown here is derived from an EMBL/GenBank/DDBJ whole genome shotgun (WGS) entry which is preliminary data.</text>
</comment>
<feature type="compositionally biased region" description="Pro residues" evidence="1">
    <location>
        <begin position="124"/>
        <end position="136"/>
    </location>
</feature>
<name>A0A8H4KHX3_9HYPO</name>
<proteinExistence type="predicted"/>
<dbReference type="AlphaFoldDB" id="A0A8H4KHX3"/>
<evidence type="ECO:0000313" key="4">
    <source>
        <dbReference type="Proteomes" id="UP000605986"/>
    </source>
</evidence>
<dbReference type="Pfam" id="PF02373">
    <property type="entry name" value="JmjC"/>
    <property type="match status" value="1"/>
</dbReference>
<protein>
    <submittedName>
        <fullName evidence="3">Lysine -specific demethylase 4c-like protein</fullName>
    </submittedName>
</protein>
<dbReference type="GO" id="GO:0008168">
    <property type="term" value="F:methyltransferase activity"/>
    <property type="evidence" value="ECO:0007669"/>
    <property type="project" value="UniProtKB-KW"/>
</dbReference>
<feature type="domain" description="JmjC" evidence="2">
    <location>
        <begin position="370"/>
        <end position="464"/>
    </location>
</feature>
<dbReference type="OrthoDB" id="5100964at2759"/>
<evidence type="ECO:0000313" key="3">
    <source>
        <dbReference type="EMBL" id="KAF4449989.1"/>
    </source>
</evidence>
<dbReference type="InterPro" id="IPR003347">
    <property type="entry name" value="JmjC_dom"/>
</dbReference>
<organism evidence="3 4">
    <name type="scientific">Fusarium austroafricanum</name>
    <dbReference type="NCBI Taxonomy" id="2364996"/>
    <lineage>
        <taxon>Eukaryota</taxon>
        <taxon>Fungi</taxon>
        <taxon>Dikarya</taxon>
        <taxon>Ascomycota</taxon>
        <taxon>Pezizomycotina</taxon>
        <taxon>Sordariomycetes</taxon>
        <taxon>Hypocreomycetidae</taxon>
        <taxon>Hypocreales</taxon>
        <taxon>Nectriaceae</taxon>
        <taxon>Fusarium</taxon>
        <taxon>Fusarium concolor species complex</taxon>
    </lineage>
</organism>
<sequence>MDAAVNALLGDKPESLPAKFSKLWELLAPLTGPQGEEIRECARAIRAHPDLARLAHLEKRATSVPCTSLEESAVESRYKVHAEEQAPGSCVPSAEKASAENVDSETATTVTATAAAAAAATGPTPGPGPGPGPAIPPAGKATAEANSPDTFATAGTSTATVNKASAETTTTLEEVPSKSAAAQAAPVEPATENVELGHESMGANLVPTLEPLITQASIKNEVSIPPPTPIDLGAFKNAIDPTSDDCPTHTIKYNGGEPGQGHCFMTSSDQEFKWPDFSKAITKLPTIEEAKKWLDQVINNPPKDPISYYLGHGRNLPYRTQLNPGRRILDDPLFGDIHEAYYHIGDDMSGAFFHNEDASHIEEDGTVHGLRSANAVLVGIKIWLLIAPQDELKFRTFAGKNWCIMICSRGLSHLHILVSPSRLDAEGIGYVIKIGYPGNLIITHQAQHHMVINMGPCIAQSINFALPGDSLCSPEHTRCRHDGLALFAEAHNVPMVPAKPEQSGSTKRKRVAIAKQVKPKKKSRVQGPTTLTLVDLPSRTRSVATRAQRGLDQAAVQLRKSGHVFLTPTIKNNIPSERIFRLVCSLMSRATISSFYNMAAAWNLDSSPISRQSHAKDIPPRQRAMMIKRLDSDKDLSTYLQRYHQLHLHLSVEAEKQGQLRLASEIKKDILEAEGMGSSNFDKHVRKGMLWKTLGDIHCGLLPLISCYANDMGARISTTKWLTKNEFDELNMMMENIAGHQVAQNVMEAAEAFVNAVEKGEKVVFRENLFGENLGRNEVLRLLDGDKQE</sequence>
<feature type="region of interest" description="Disordered" evidence="1">
    <location>
        <begin position="84"/>
        <end position="192"/>
    </location>
</feature>
<evidence type="ECO:0000259" key="2">
    <source>
        <dbReference type="Pfam" id="PF02373"/>
    </source>
</evidence>
<reference evidence="3" key="1">
    <citation type="submission" date="2020-01" db="EMBL/GenBank/DDBJ databases">
        <title>Identification and distribution of gene clusters putatively required for synthesis of sphingolipid metabolism inhibitors in phylogenetically diverse species of the filamentous fungus Fusarium.</title>
        <authorList>
            <person name="Kim H.-S."/>
            <person name="Busman M."/>
            <person name="Brown D.W."/>
            <person name="Divon H."/>
            <person name="Uhlig S."/>
            <person name="Proctor R.H."/>
        </authorList>
    </citation>
    <scope>NUCLEOTIDE SEQUENCE</scope>
    <source>
        <strain evidence="3">NRRL 53441</strain>
    </source>
</reference>